<keyword evidence="1" id="KW-1133">Transmembrane helix</keyword>
<proteinExistence type="predicted"/>
<feature type="transmembrane region" description="Helical" evidence="1">
    <location>
        <begin position="93"/>
        <end position="115"/>
    </location>
</feature>
<dbReference type="Proteomes" id="UP001597526">
    <property type="component" value="Unassembled WGS sequence"/>
</dbReference>
<comment type="caution">
    <text evidence="2">The sequence shown here is derived from an EMBL/GenBank/DDBJ whole genome shotgun (WGS) entry which is preliminary data.</text>
</comment>
<keyword evidence="1" id="KW-0812">Transmembrane</keyword>
<gene>
    <name evidence="2" type="ORF">ACFSQJ_04275</name>
</gene>
<protein>
    <submittedName>
        <fullName evidence="2">Uncharacterized protein</fullName>
    </submittedName>
</protein>
<sequence length="129" mass="15653">MENFYFLFEDLNNWSIWDQKGYTIGFIVLIFSTLLYLSIFYLLLGRKSMRFSSMGSWFLFGLYNLITIFISTLLLEGFQVFELSVFGEFYYEIWMFTIINALYGFVLYFLFSLVFKRFSIFSKYYPVKF</sequence>
<feature type="transmembrane region" description="Helical" evidence="1">
    <location>
        <begin position="56"/>
        <end position="81"/>
    </location>
</feature>
<keyword evidence="3" id="KW-1185">Reference proteome</keyword>
<keyword evidence="1" id="KW-0472">Membrane</keyword>
<accession>A0ABW5MTL2</accession>
<organism evidence="2 3">
    <name type="scientific">Croceitalea marina</name>
    <dbReference type="NCBI Taxonomy" id="1775166"/>
    <lineage>
        <taxon>Bacteria</taxon>
        <taxon>Pseudomonadati</taxon>
        <taxon>Bacteroidota</taxon>
        <taxon>Flavobacteriia</taxon>
        <taxon>Flavobacteriales</taxon>
        <taxon>Flavobacteriaceae</taxon>
        <taxon>Croceitalea</taxon>
    </lineage>
</organism>
<evidence type="ECO:0000313" key="2">
    <source>
        <dbReference type="EMBL" id="MFD2586131.1"/>
    </source>
</evidence>
<evidence type="ECO:0000313" key="3">
    <source>
        <dbReference type="Proteomes" id="UP001597526"/>
    </source>
</evidence>
<dbReference type="RefSeq" id="WP_377765839.1">
    <property type="nucleotide sequence ID" value="NZ_JBHULB010000007.1"/>
</dbReference>
<dbReference type="EMBL" id="JBHULB010000007">
    <property type="protein sequence ID" value="MFD2586131.1"/>
    <property type="molecule type" value="Genomic_DNA"/>
</dbReference>
<name>A0ABW5MTL2_9FLAO</name>
<feature type="transmembrane region" description="Helical" evidence="1">
    <location>
        <begin position="22"/>
        <end position="44"/>
    </location>
</feature>
<evidence type="ECO:0000256" key="1">
    <source>
        <dbReference type="SAM" id="Phobius"/>
    </source>
</evidence>
<reference evidence="3" key="1">
    <citation type="journal article" date="2019" name="Int. J. Syst. Evol. Microbiol.">
        <title>The Global Catalogue of Microorganisms (GCM) 10K type strain sequencing project: providing services to taxonomists for standard genome sequencing and annotation.</title>
        <authorList>
            <consortium name="The Broad Institute Genomics Platform"/>
            <consortium name="The Broad Institute Genome Sequencing Center for Infectious Disease"/>
            <person name="Wu L."/>
            <person name="Ma J."/>
        </authorList>
    </citation>
    <scope>NUCLEOTIDE SEQUENCE [LARGE SCALE GENOMIC DNA]</scope>
    <source>
        <strain evidence="3">KCTC 52368</strain>
    </source>
</reference>